<dbReference type="EMBL" id="JAUJYN010000002">
    <property type="protein sequence ID" value="KAK1278641.1"/>
    <property type="molecule type" value="Genomic_DNA"/>
</dbReference>
<feature type="domain" description="PPIase FKBP-type" evidence="12">
    <location>
        <begin position="108"/>
        <end position="207"/>
    </location>
</feature>
<evidence type="ECO:0000256" key="9">
    <source>
        <dbReference type="ARBA" id="ARBA00023110"/>
    </source>
</evidence>
<dbReference type="GO" id="GO:0003755">
    <property type="term" value="F:peptidyl-prolyl cis-trans isomerase activity"/>
    <property type="evidence" value="ECO:0007669"/>
    <property type="project" value="UniProtKB-KW"/>
</dbReference>
<dbReference type="InterPro" id="IPR046357">
    <property type="entry name" value="PPIase_dom_sf"/>
</dbReference>
<evidence type="ECO:0000256" key="2">
    <source>
        <dbReference type="ARBA" id="ARBA00004456"/>
    </source>
</evidence>
<dbReference type="Gene3D" id="3.10.50.40">
    <property type="match status" value="1"/>
</dbReference>
<sequence length="207" mass="21616">MSASTVPLLSLSPTKPLFHTSKPATAITTTTTSAASTTTTTLSHSTINRREAVGLGLSLGLLHDLLLPFVRPEPSIAAEQSPCELTVAPSGLEFCDRVVGTGPEATKGQLIKAHYVGRLEDGKVFDSSYNRGKPLTFRVGAGEVIKGWDQGILGGDGIPPMLAGGKRTLKLPPELGYGMRGAGCRGGTCIIPPDSTLLFDVEFIGKA</sequence>
<keyword evidence="5" id="KW-0150">Chloroplast</keyword>
<accession>A0AAV9BQH7</accession>
<keyword evidence="8" id="KW-0793">Thylakoid</keyword>
<dbReference type="AlphaFoldDB" id="A0AAV9BQH7"/>
<protein>
    <recommendedName>
        <fullName evidence="4 11">peptidylprolyl isomerase</fullName>
        <ecNumber evidence="4 11">5.2.1.8</ecNumber>
    </recommendedName>
</protein>
<evidence type="ECO:0000259" key="12">
    <source>
        <dbReference type="PROSITE" id="PS50059"/>
    </source>
</evidence>
<keyword evidence="9 11" id="KW-0697">Rotamase</keyword>
<dbReference type="SUPFAM" id="SSF54534">
    <property type="entry name" value="FKBP-like"/>
    <property type="match status" value="1"/>
</dbReference>
<reference evidence="13" key="1">
    <citation type="journal article" date="2023" name="Nat. Commun.">
        <title>Diploid and tetraploid genomes of Acorus and the evolution of monocots.</title>
        <authorList>
            <person name="Ma L."/>
            <person name="Liu K.W."/>
            <person name="Li Z."/>
            <person name="Hsiao Y.Y."/>
            <person name="Qi Y."/>
            <person name="Fu T."/>
            <person name="Tang G.D."/>
            <person name="Zhang D."/>
            <person name="Sun W.H."/>
            <person name="Liu D.K."/>
            <person name="Li Y."/>
            <person name="Chen G.Z."/>
            <person name="Liu X.D."/>
            <person name="Liao X.Y."/>
            <person name="Jiang Y.T."/>
            <person name="Yu X."/>
            <person name="Hao Y."/>
            <person name="Huang J."/>
            <person name="Zhao X.W."/>
            <person name="Ke S."/>
            <person name="Chen Y.Y."/>
            <person name="Wu W.L."/>
            <person name="Hsu J.L."/>
            <person name="Lin Y.F."/>
            <person name="Huang M.D."/>
            <person name="Li C.Y."/>
            <person name="Huang L."/>
            <person name="Wang Z.W."/>
            <person name="Zhao X."/>
            <person name="Zhong W.Y."/>
            <person name="Peng D.H."/>
            <person name="Ahmad S."/>
            <person name="Lan S."/>
            <person name="Zhang J.S."/>
            <person name="Tsai W.C."/>
            <person name="Van de Peer Y."/>
            <person name="Liu Z.J."/>
        </authorList>
    </citation>
    <scope>NUCLEOTIDE SEQUENCE</scope>
    <source>
        <strain evidence="13">SCP</strain>
    </source>
</reference>
<organism evidence="13 14">
    <name type="scientific">Acorus gramineus</name>
    <name type="common">Dwarf sweet flag</name>
    <dbReference type="NCBI Taxonomy" id="55184"/>
    <lineage>
        <taxon>Eukaryota</taxon>
        <taxon>Viridiplantae</taxon>
        <taxon>Streptophyta</taxon>
        <taxon>Embryophyta</taxon>
        <taxon>Tracheophyta</taxon>
        <taxon>Spermatophyta</taxon>
        <taxon>Magnoliopsida</taxon>
        <taxon>Liliopsida</taxon>
        <taxon>Acoraceae</taxon>
        <taxon>Acorus</taxon>
    </lineage>
</organism>
<proteinExistence type="inferred from homology"/>
<comment type="similarity">
    <text evidence="3">Belongs to the FKBP-type PPIase family.</text>
</comment>
<evidence type="ECO:0000256" key="11">
    <source>
        <dbReference type="PROSITE-ProRule" id="PRU00277"/>
    </source>
</evidence>
<comment type="subcellular location">
    <subcellularLocation>
        <location evidence="2">Plastid</location>
        <location evidence="2">Chloroplast thylakoid lumen</location>
    </subcellularLocation>
</comment>
<gene>
    <name evidence="13" type="ORF">QJS04_geneDACA021335</name>
</gene>
<keyword evidence="6" id="KW-0934">Plastid</keyword>
<evidence type="ECO:0000256" key="3">
    <source>
        <dbReference type="ARBA" id="ARBA00006577"/>
    </source>
</evidence>
<dbReference type="Pfam" id="PF00254">
    <property type="entry name" value="FKBP_C"/>
    <property type="match status" value="1"/>
</dbReference>
<name>A0AAV9BQH7_ACOGR</name>
<dbReference type="InterPro" id="IPR001179">
    <property type="entry name" value="PPIase_FKBP_dom"/>
</dbReference>
<evidence type="ECO:0000256" key="10">
    <source>
        <dbReference type="ARBA" id="ARBA00023157"/>
    </source>
</evidence>
<evidence type="ECO:0000256" key="1">
    <source>
        <dbReference type="ARBA" id="ARBA00000971"/>
    </source>
</evidence>
<dbReference type="PANTHER" id="PTHR47833:SF2">
    <property type="entry name" value="PEPTIDYLPROLYL ISOMERASE"/>
    <property type="match status" value="1"/>
</dbReference>
<dbReference type="Proteomes" id="UP001179952">
    <property type="component" value="Unassembled WGS sequence"/>
</dbReference>
<keyword evidence="7" id="KW-0809">Transit peptide</keyword>
<dbReference type="FunFam" id="3.10.50.40:FF:000032">
    <property type="entry name" value="Peptidylprolyl isomerase"/>
    <property type="match status" value="1"/>
</dbReference>
<evidence type="ECO:0000256" key="8">
    <source>
        <dbReference type="ARBA" id="ARBA00023078"/>
    </source>
</evidence>
<dbReference type="InterPro" id="IPR044183">
    <property type="entry name" value="PNSL4/FKBP13-like"/>
</dbReference>
<evidence type="ECO:0000313" key="14">
    <source>
        <dbReference type="Proteomes" id="UP001179952"/>
    </source>
</evidence>
<evidence type="ECO:0000256" key="7">
    <source>
        <dbReference type="ARBA" id="ARBA00022946"/>
    </source>
</evidence>
<keyword evidence="11" id="KW-0413">Isomerase</keyword>
<dbReference type="PROSITE" id="PS50059">
    <property type="entry name" value="FKBP_PPIASE"/>
    <property type="match status" value="1"/>
</dbReference>
<keyword evidence="10" id="KW-1015">Disulfide bond</keyword>
<evidence type="ECO:0000256" key="4">
    <source>
        <dbReference type="ARBA" id="ARBA00013194"/>
    </source>
</evidence>
<comment type="catalytic activity">
    <reaction evidence="1 11">
        <text>[protein]-peptidylproline (omega=180) = [protein]-peptidylproline (omega=0)</text>
        <dbReference type="Rhea" id="RHEA:16237"/>
        <dbReference type="Rhea" id="RHEA-COMP:10747"/>
        <dbReference type="Rhea" id="RHEA-COMP:10748"/>
        <dbReference type="ChEBI" id="CHEBI:83833"/>
        <dbReference type="ChEBI" id="CHEBI:83834"/>
        <dbReference type="EC" id="5.2.1.8"/>
    </reaction>
</comment>
<evidence type="ECO:0000313" key="13">
    <source>
        <dbReference type="EMBL" id="KAK1278641.1"/>
    </source>
</evidence>
<keyword evidence="14" id="KW-1185">Reference proteome</keyword>
<dbReference type="PANTHER" id="PTHR47833">
    <property type="entry name" value="PHOTOSYNTHETIC NDH SUBUNIT OF LUMENAL LOCATION 4, CHLOROPLASTIC"/>
    <property type="match status" value="1"/>
</dbReference>
<dbReference type="EC" id="5.2.1.8" evidence="4 11"/>
<evidence type="ECO:0000256" key="5">
    <source>
        <dbReference type="ARBA" id="ARBA00022528"/>
    </source>
</evidence>
<evidence type="ECO:0000256" key="6">
    <source>
        <dbReference type="ARBA" id="ARBA00022640"/>
    </source>
</evidence>
<reference evidence="13" key="2">
    <citation type="submission" date="2023-06" db="EMBL/GenBank/DDBJ databases">
        <authorList>
            <person name="Ma L."/>
            <person name="Liu K.-W."/>
            <person name="Li Z."/>
            <person name="Hsiao Y.-Y."/>
            <person name="Qi Y."/>
            <person name="Fu T."/>
            <person name="Tang G."/>
            <person name="Zhang D."/>
            <person name="Sun W.-H."/>
            <person name="Liu D.-K."/>
            <person name="Li Y."/>
            <person name="Chen G.-Z."/>
            <person name="Liu X.-D."/>
            <person name="Liao X.-Y."/>
            <person name="Jiang Y.-T."/>
            <person name="Yu X."/>
            <person name="Hao Y."/>
            <person name="Huang J."/>
            <person name="Zhao X.-W."/>
            <person name="Ke S."/>
            <person name="Chen Y.-Y."/>
            <person name="Wu W.-L."/>
            <person name="Hsu J.-L."/>
            <person name="Lin Y.-F."/>
            <person name="Huang M.-D."/>
            <person name="Li C.-Y."/>
            <person name="Huang L."/>
            <person name="Wang Z.-W."/>
            <person name="Zhao X."/>
            <person name="Zhong W.-Y."/>
            <person name="Peng D.-H."/>
            <person name="Ahmad S."/>
            <person name="Lan S."/>
            <person name="Zhang J.-S."/>
            <person name="Tsai W.-C."/>
            <person name="Van De Peer Y."/>
            <person name="Liu Z.-J."/>
        </authorList>
    </citation>
    <scope>NUCLEOTIDE SEQUENCE</scope>
    <source>
        <strain evidence="13">SCP</strain>
        <tissue evidence="13">Leaves</tissue>
    </source>
</reference>
<dbReference type="GO" id="GO:0009543">
    <property type="term" value="C:chloroplast thylakoid lumen"/>
    <property type="evidence" value="ECO:0007669"/>
    <property type="project" value="UniProtKB-SubCell"/>
</dbReference>
<comment type="caution">
    <text evidence="13">The sequence shown here is derived from an EMBL/GenBank/DDBJ whole genome shotgun (WGS) entry which is preliminary data.</text>
</comment>